<dbReference type="InterPro" id="IPR017850">
    <property type="entry name" value="Alkaline_phosphatase_core_sf"/>
</dbReference>
<sequence>MGRRGLVAAGAAAAAAYVAYRLWARRRRRRRPPHVVLIVTDQELPWDRLPVTFPLAELPNRCRLKKACASFANFVTAASPCTPSRATLYTGRHFQHTGVFDNCASLGDKAETVGHHLRRAGYATCYAGKFHLDETLFSKFERDATRNDPRLLDGDRSRGLVRALLDEAAARKAKKPHPWLGVDFSGALERYGFSEPWASVGDLPGWALEGHAEDPLTAEEAAAALGRAGPASEPLFLACNFVNPHDIMFYEAGDGQERTRRRPLFLETMPFARARDLKGFAAGGERDDFGDEDKPAAADEYDDGLPEPYGSRWRALPLSLHADHEELLPNSVLMHQAVWKSTTGLHQAVVDARFGHLASNAEYERFLDYYLNALRDSDAQLGAVLDAVDDLERRDGRGVVVVFASDHGEMLGAHQCRQKGNVLYRENVSTPFLVRAPGMALAPGAAVGDVVSAVDVLPTILDYAGVRIPADLPGASLKPFLDGAAPRHGRSAALVQFGLDYGKFFRRVAASRHASSPQAGAPQPHLGGWVVDTAALASEALAQPMLVDTRRSSSGESLGGSDGEGSTPGGSLLDGEIRMRAGMEVISDARRANMVPQRCVRRSVTVMARTLELRALGQCVVTGRHKFGRFFSPRDHQLPETWDALFEANDVVAYDTLDDPYELVNLAHPRYRDRNRALLLRLNDALNAAIAAETATPGPPRVPWTSRRRAGA</sequence>
<protein>
    <recommendedName>
        <fullName evidence="4">Sulfatase N-terminal domain-containing protein</fullName>
    </recommendedName>
</protein>
<feature type="compositionally biased region" description="Basic and acidic residues" evidence="3">
    <location>
        <begin position="283"/>
        <end position="297"/>
    </location>
</feature>
<feature type="region of interest" description="Disordered" evidence="3">
    <location>
        <begin position="548"/>
        <end position="574"/>
    </location>
</feature>
<keyword evidence="6" id="KW-1185">Reference proteome</keyword>
<dbReference type="InterPro" id="IPR000917">
    <property type="entry name" value="Sulfatase_N"/>
</dbReference>
<dbReference type="PANTHER" id="PTHR46615:SF1">
    <property type="entry name" value="ARYLSULFATASE K"/>
    <property type="match status" value="1"/>
</dbReference>
<name>A0ABR1GC90_AURAN</name>
<dbReference type="PANTHER" id="PTHR46615">
    <property type="entry name" value="ARYLSULFATASE K"/>
    <property type="match status" value="1"/>
</dbReference>
<feature type="compositionally biased region" description="Gly residues" evidence="3">
    <location>
        <begin position="557"/>
        <end position="568"/>
    </location>
</feature>
<accession>A0ABR1GC90</accession>
<evidence type="ECO:0000256" key="3">
    <source>
        <dbReference type="SAM" id="MobiDB-lite"/>
    </source>
</evidence>
<evidence type="ECO:0000313" key="6">
    <source>
        <dbReference type="Proteomes" id="UP001363151"/>
    </source>
</evidence>
<dbReference type="SUPFAM" id="SSF53649">
    <property type="entry name" value="Alkaline phosphatase-like"/>
    <property type="match status" value="1"/>
</dbReference>
<comment type="similarity">
    <text evidence="1">Belongs to the sulfatase family.</text>
</comment>
<evidence type="ECO:0000256" key="1">
    <source>
        <dbReference type="ARBA" id="ARBA00008779"/>
    </source>
</evidence>
<dbReference type="InterPro" id="IPR024607">
    <property type="entry name" value="Sulfatase_CS"/>
</dbReference>
<dbReference type="EMBL" id="JBBJCI010000034">
    <property type="protein sequence ID" value="KAK7253704.1"/>
    <property type="molecule type" value="Genomic_DNA"/>
</dbReference>
<comment type="caution">
    <text evidence="5">The sequence shown here is derived from an EMBL/GenBank/DDBJ whole genome shotgun (WGS) entry which is preliminary data.</text>
</comment>
<feature type="domain" description="Sulfatase N-terminal" evidence="4">
    <location>
        <begin position="33"/>
        <end position="466"/>
    </location>
</feature>
<dbReference type="Proteomes" id="UP001363151">
    <property type="component" value="Unassembled WGS sequence"/>
</dbReference>
<dbReference type="Pfam" id="PF00884">
    <property type="entry name" value="Sulfatase"/>
    <property type="match status" value="1"/>
</dbReference>
<evidence type="ECO:0000256" key="2">
    <source>
        <dbReference type="ARBA" id="ARBA00022801"/>
    </source>
</evidence>
<evidence type="ECO:0000313" key="5">
    <source>
        <dbReference type="EMBL" id="KAK7253704.1"/>
    </source>
</evidence>
<dbReference type="Gene3D" id="3.40.720.10">
    <property type="entry name" value="Alkaline Phosphatase, subunit A"/>
    <property type="match status" value="1"/>
</dbReference>
<dbReference type="PROSITE" id="PS00149">
    <property type="entry name" value="SULFATASE_2"/>
    <property type="match status" value="1"/>
</dbReference>
<gene>
    <name evidence="5" type="ORF">SO694_00002348</name>
</gene>
<evidence type="ECO:0000259" key="4">
    <source>
        <dbReference type="Pfam" id="PF00884"/>
    </source>
</evidence>
<feature type="region of interest" description="Disordered" evidence="3">
    <location>
        <begin position="283"/>
        <end position="304"/>
    </location>
</feature>
<reference evidence="5 6" key="1">
    <citation type="submission" date="2024-03" db="EMBL/GenBank/DDBJ databases">
        <title>Aureococcus anophagefferens CCMP1851 and Kratosvirus quantuckense: Draft genome of a second virus-susceptible host strain in the model system.</title>
        <authorList>
            <person name="Chase E."/>
            <person name="Truchon A.R."/>
            <person name="Schepens W."/>
            <person name="Wilhelm S.W."/>
        </authorList>
    </citation>
    <scope>NUCLEOTIDE SEQUENCE [LARGE SCALE GENOMIC DNA]</scope>
    <source>
        <strain evidence="5 6">CCMP1851</strain>
    </source>
</reference>
<organism evidence="5 6">
    <name type="scientific">Aureococcus anophagefferens</name>
    <name type="common">Harmful bloom alga</name>
    <dbReference type="NCBI Taxonomy" id="44056"/>
    <lineage>
        <taxon>Eukaryota</taxon>
        <taxon>Sar</taxon>
        <taxon>Stramenopiles</taxon>
        <taxon>Ochrophyta</taxon>
        <taxon>Pelagophyceae</taxon>
        <taxon>Pelagomonadales</taxon>
        <taxon>Pelagomonadaceae</taxon>
        <taxon>Aureococcus</taxon>
    </lineage>
</organism>
<dbReference type="InterPro" id="IPR051849">
    <property type="entry name" value="GAG-degrading_sulfatase"/>
</dbReference>
<keyword evidence="2" id="KW-0378">Hydrolase</keyword>
<proteinExistence type="inferred from homology"/>